<protein>
    <submittedName>
        <fullName evidence="2">Uncharacterized protein</fullName>
    </submittedName>
</protein>
<evidence type="ECO:0000313" key="2">
    <source>
        <dbReference type="EMBL" id="PPQ63533.1"/>
    </source>
</evidence>
<dbReference type="Proteomes" id="UP000284842">
    <property type="component" value="Unassembled WGS sequence"/>
</dbReference>
<name>A0A409V9T6_9AGAR</name>
<feature type="compositionally biased region" description="Polar residues" evidence="1">
    <location>
        <begin position="72"/>
        <end position="89"/>
    </location>
</feature>
<dbReference type="OrthoDB" id="3262732at2759"/>
<gene>
    <name evidence="2" type="ORF">CVT24_004761</name>
</gene>
<proteinExistence type="predicted"/>
<evidence type="ECO:0000313" key="3">
    <source>
        <dbReference type="Proteomes" id="UP000284842"/>
    </source>
</evidence>
<dbReference type="EMBL" id="NHTK01006120">
    <property type="protein sequence ID" value="PPQ63533.1"/>
    <property type="molecule type" value="Genomic_DNA"/>
</dbReference>
<reference evidence="2 3" key="1">
    <citation type="journal article" date="2018" name="Evol. Lett.">
        <title>Horizontal gene cluster transfer increased hallucinogenic mushroom diversity.</title>
        <authorList>
            <person name="Reynolds H.T."/>
            <person name="Vijayakumar V."/>
            <person name="Gluck-Thaler E."/>
            <person name="Korotkin H.B."/>
            <person name="Matheny P.B."/>
            <person name="Slot J.C."/>
        </authorList>
    </citation>
    <scope>NUCLEOTIDE SEQUENCE [LARGE SCALE GENOMIC DNA]</scope>
    <source>
        <strain evidence="2 3">2629</strain>
    </source>
</reference>
<organism evidence="2 3">
    <name type="scientific">Panaeolus cyanescens</name>
    <dbReference type="NCBI Taxonomy" id="181874"/>
    <lineage>
        <taxon>Eukaryota</taxon>
        <taxon>Fungi</taxon>
        <taxon>Dikarya</taxon>
        <taxon>Basidiomycota</taxon>
        <taxon>Agaricomycotina</taxon>
        <taxon>Agaricomycetes</taxon>
        <taxon>Agaricomycetidae</taxon>
        <taxon>Agaricales</taxon>
        <taxon>Agaricineae</taxon>
        <taxon>Galeropsidaceae</taxon>
        <taxon>Panaeolus</taxon>
    </lineage>
</organism>
<feature type="region of interest" description="Disordered" evidence="1">
    <location>
        <begin position="29"/>
        <end position="89"/>
    </location>
</feature>
<dbReference type="AlphaFoldDB" id="A0A409V9T6"/>
<keyword evidence="3" id="KW-1185">Reference proteome</keyword>
<feature type="compositionally biased region" description="Polar residues" evidence="1">
    <location>
        <begin position="29"/>
        <end position="43"/>
    </location>
</feature>
<accession>A0A409V9T6</accession>
<dbReference type="InParanoid" id="A0A409V9T6"/>
<evidence type="ECO:0000256" key="1">
    <source>
        <dbReference type="SAM" id="MobiDB-lite"/>
    </source>
</evidence>
<comment type="caution">
    <text evidence="2">The sequence shown here is derived from an EMBL/GenBank/DDBJ whole genome shotgun (WGS) entry which is preliminary data.</text>
</comment>
<sequence>MTASLEQRKQLYSKQLAAYTLRQWNTVRHQLNPSETGKPTNVCTGLATPPDTDKPDENEAPSVGDRGKARSTLGSSQNQRQNGSNRKGL</sequence>